<comment type="caution">
    <text evidence="2">The sequence shown here is derived from an EMBL/GenBank/DDBJ whole genome shotgun (WGS) entry which is preliminary data.</text>
</comment>
<organism evidence="2 3">
    <name type="scientific">Alienimonas chondri</name>
    <dbReference type="NCBI Taxonomy" id="2681879"/>
    <lineage>
        <taxon>Bacteria</taxon>
        <taxon>Pseudomonadati</taxon>
        <taxon>Planctomycetota</taxon>
        <taxon>Planctomycetia</taxon>
        <taxon>Planctomycetales</taxon>
        <taxon>Planctomycetaceae</taxon>
        <taxon>Alienimonas</taxon>
    </lineage>
</organism>
<dbReference type="EMBL" id="WTPX01000060">
    <property type="protein sequence ID" value="NNJ26064.1"/>
    <property type="molecule type" value="Genomic_DNA"/>
</dbReference>
<keyword evidence="1" id="KW-1133">Transmembrane helix</keyword>
<proteinExistence type="predicted"/>
<dbReference type="RefSeq" id="WP_171186704.1">
    <property type="nucleotide sequence ID" value="NZ_WTPX01000060.1"/>
</dbReference>
<keyword evidence="1" id="KW-0812">Transmembrane</keyword>
<evidence type="ECO:0000313" key="2">
    <source>
        <dbReference type="EMBL" id="NNJ26064.1"/>
    </source>
</evidence>
<name>A0ABX1VD72_9PLAN</name>
<sequence>MNEAKPTTDAGPAVRSLSCDRCGAPLTVGPRARFVTCTHCDSRLSVHRTDSAAWTETLGEVAEATRRIETKLDALARRPQWERTTDPLADLEQEWSLKRRWLGYWTRRGTIVPPTKEAAANESLFWIIAGPIAAVGWLIAVGIVDGLGGEAAPLYAGLLIVLPIFRACWLLLFAERRERLYVAAEQDYRRRRAELLRSTETKAEDDA</sequence>
<protein>
    <recommendedName>
        <fullName evidence="4">DUF983 domain-containing protein</fullName>
    </recommendedName>
</protein>
<evidence type="ECO:0000256" key="1">
    <source>
        <dbReference type="SAM" id="Phobius"/>
    </source>
</evidence>
<dbReference type="Proteomes" id="UP000609651">
    <property type="component" value="Unassembled WGS sequence"/>
</dbReference>
<accession>A0ABX1VD72</accession>
<keyword evidence="1" id="KW-0472">Membrane</keyword>
<evidence type="ECO:0008006" key="4">
    <source>
        <dbReference type="Google" id="ProtNLM"/>
    </source>
</evidence>
<keyword evidence="3" id="KW-1185">Reference proteome</keyword>
<feature type="transmembrane region" description="Helical" evidence="1">
    <location>
        <begin position="124"/>
        <end position="143"/>
    </location>
</feature>
<feature type="transmembrane region" description="Helical" evidence="1">
    <location>
        <begin position="155"/>
        <end position="174"/>
    </location>
</feature>
<gene>
    <name evidence="2" type="ORF">LzC2_21430</name>
</gene>
<reference evidence="2 3" key="1">
    <citation type="journal article" date="2020" name="Syst. Appl. Microbiol.">
        <title>Alienimonas chondri sp. nov., a novel planctomycete isolated from the biofilm of the red alga Chondrus crispus.</title>
        <authorList>
            <person name="Vitorino I."/>
            <person name="Albuquerque L."/>
            <person name="Wiegand S."/>
            <person name="Kallscheuer N."/>
            <person name="da Costa M.S."/>
            <person name="Lobo-da-Cunha A."/>
            <person name="Jogler C."/>
            <person name="Lage O.M."/>
        </authorList>
    </citation>
    <scope>NUCLEOTIDE SEQUENCE [LARGE SCALE GENOMIC DNA]</scope>
    <source>
        <strain evidence="2 3">LzC2</strain>
    </source>
</reference>
<evidence type="ECO:0000313" key="3">
    <source>
        <dbReference type="Proteomes" id="UP000609651"/>
    </source>
</evidence>